<sequence length="102" mass="11966">MQVSHHNFMYLLASQRRTLYYLLICTILFPDRKRRIGLSFCRWGGVEFLWGFFPLTVTYMVATYQPPAYQSIFRQRSTDLATLQAVLKVAEVLNEFGVFGLF</sequence>
<evidence type="ECO:0000313" key="2">
    <source>
        <dbReference type="Proteomes" id="UP001057402"/>
    </source>
</evidence>
<dbReference type="Proteomes" id="UP001057402">
    <property type="component" value="Chromosome 2"/>
</dbReference>
<reference evidence="2" key="1">
    <citation type="journal article" date="2023" name="Front. Plant Sci.">
        <title>Chromosomal-level genome assembly of Melastoma candidum provides insights into trichome evolution.</title>
        <authorList>
            <person name="Zhong Y."/>
            <person name="Wu W."/>
            <person name="Sun C."/>
            <person name="Zou P."/>
            <person name="Liu Y."/>
            <person name="Dai S."/>
            <person name="Zhou R."/>
        </authorList>
    </citation>
    <scope>NUCLEOTIDE SEQUENCE [LARGE SCALE GENOMIC DNA]</scope>
</reference>
<protein>
    <submittedName>
        <fullName evidence="1">Uncharacterized protein</fullName>
    </submittedName>
</protein>
<name>A0ACB9S7P6_9MYRT</name>
<gene>
    <name evidence="1" type="ORF">MLD38_003839</name>
</gene>
<evidence type="ECO:0000313" key="1">
    <source>
        <dbReference type="EMBL" id="KAI4385849.1"/>
    </source>
</evidence>
<accession>A0ACB9S7P6</accession>
<keyword evidence="2" id="KW-1185">Reference proteome</keyword>
<organism evidence="1 2">
    <name type="scientific">Melastoma candidum</name>
    <dbReference type="NCBI Taxonomy" id="119954"/>
    <lineage>
        <taxon>Eukaryota</taxon>
        <taxon>Viridiplantae</taxon>
        <taxon>Streptophyta</taxon>
        <taxon>Embryophyta</taxon>
        <taxon>Tracheophyta</taxon>
        <taxon>Spermatophyta</taxon>
        <taxon>Magnoliopsida</taxon>
        <taxon>eudicotyledons</taxon>
        <taxon>Gunneridae</taxon>
        <taxon>Pentapetalae</taxon>
        <taxon>rosids</taxon>
        <taxon>malvids</taxon>
        <taxon>Myrtales</taxon>
        <taxon>Melastomataceae</taxon>
        <taxon>Melastomatoideae</taxon>
        <taxon>Melastomateae</taxon>
        <taxon>Melastoma</taxon>
    </lineage>
</organism>
<dbReference type="EMBL" id="CM042881">
    <property type="protein sequence ID" value="KAI4385849.1"/>
    <property type="molecule type" value="Genomic_DNA"/>
</dbReference>
<comment type="caution">
    <text evidence="1">The sequence shown here is derived from an EMBL/GenBank/DDBJ whole genome shotgun (WGS) entry which is preliminary data.</text>
</comment>
<proteinExistence type="predicted"/>